<dbReference type="PROSITE" id="PS50943">
    <property type="entry name" value="HTH_CROC1"/>
    <property type="match status" value="1"/>
</dbReference>
<dbReference type="PANTHER" id="PTHR43861:SF1">
    <property type="entry name" value="TRANS-ACONITATE 2-METHYLTRANSFERASE"/>
    <property type="match status" value="1"/>
</dbReference>
<keyword evidence="2" id="KW-0489">Methyltransferase</keyword>
<dbReference type="SUPFAM" id="SSF53335">
    <property type="entry name" value="S-adenosyl-L-methionine-dependent methyltransferases"/>
    <property type="match status" value="1"/>
</dbReference>
<name>A0A6N7WM88_9FIRM</name>
<dbReference type="CDD" id="cd02440">
    <property type="entry name" value="AdoMet_MTases"/>
    <property type="match status" value="1"/>
</dbReference>
<dbReference type="Pfam" id="PF08241">
    <property type="entry name" value="Methyltransf_11"/>
    <property type="match status" value="1"/>
</dbReference>
<dbReference type="Gene3D" id="3.40.50.150">
    <property type="entry name" value="Vaccinia Virus protein VP39"/>
    <property type="match status" value="1"/>
</dbReference>
<protein>
    <submittedName>
        <fullName evidence="2">Methyltransferase domain-containing protein</fullName>
    </submittedName>
</protein>
<dbReference type="GO" id="GO:0008757">
    <property type="term" value="F:S-adenosylmethionine-dependent methyltransferase activity"/>
    <property type="evidence" value="ECO:0007669"/>
    <property type="project" value="InterPro"/>
</dbReference>
<dbReference type="SUPFAM" id="SSF47413">
    <property type="entry name" value="lambda repressor-like DNA-binding domains"/>
    <property type="match status" value="1"/>
</dbReference>
<organism evidence="2 3">
    <name type="scientific">Eisenbergiella porci</name>
    <dbReference type="NCBI Taxonomy" id="2652274"/>
    <lineage>
        <taxon>Bacteria</taxon>
        <taxon>Bacillati</taxon>
        <taxon>Bacillota</taxon>
        <taxon>Clostridia</taxon>
        <taxon>Lachnospirales</taxon>
        <taxon>Lachnospiraceae</taxon>
        <taxon>Eisenbergiella</taxon>
    </lineage>
</organism>
<reference evidence="2 3" key="1">
    <citation type="submission" date="2019-08" db="EMBL/GenBank/DDBJ databases">
        <title>In-depth cultivation of the pig gut microbiome towards novel bacterial diversity and tailored functional studies.</title>
        <authorList>
            <person name="Wylensek D."/>
            <person name="Hitch T.C.A."/>
            <person name="Clavel T."/>
        </authorList>
    </citation>
    <scope>NUCLEOTIDE SEQUENCE [LARGE SCALE GENOMIC DNA]</scope>
    <source>
        <strain evidence="2 3">WCA-389-WT-23B</strain>
    </source>
</reference>
<dbReference type="GO" id="GO:0003677">
    <property type="term" value="F:DNA binding"/>
    <property type="evidence" value="ECO:0007669"/>
    <property type="project" value="InterPro"/>
</dbReference>
<keyword evidence="2" id="KW-0808">Transferase</keyword>
<proteinExistence type="predicted"/>
<evidence type="ECO:0000259" key="1">
    <source>
        <dbReference type="PROSITE" id="PS50943"/>
    </source>
</evidence>
<accession>A0A6N7WM88</accession>
<dbReference type="InterPro" id="IPR029063">
    <property type="entry name" value="SAM-dependent_MTases_sf"/>
</dbReference>
<dbReference type="PANTHER" id="PTHR43861">
    <property type="entry name" value="TRANS-ACONITATE 2-METHYLTRANSFERASE-RELATED"/>
    <property type="match status" value="1"/>
</dbReference>
<dbReference type="Proteomes" id="UP000436047">
    <property type="component" value="Unassembled WGS sequence"/>
</dbReference>
<dbReference type="CDD" id="cd00093">
    <property type="entry name" value="HTH_XRE"/>
    <property type="match status" value="1"/>
</dbReference>
<feature type="domain" description="HTH cro/C1-type" evidence="1">
    <location>
        <begin position="28"/>
        <end position="82"/>
    </location>
</feature>
<dbReference type="EMBL" id="VUMI01000047">
    <property type="protein sequence ID" value="MSS90814.1"/>
    <property type="molecule type" value="Genomic_DNA"/>
</dbReference>
<dbReference type="SMART" id="SM00530">
    <property type="entry name" value="HTH_XRE"/>
    <property type="match status" value="1"/>
</dbReference>
<dbReference type="Gene3D" id="1.10.260.40">
    <property type="entry name" value="lambda repressor-like DNA-binding domains"/>
    <property type="match status" value="1"/>
</dbReference>
<dbReference type="GO" id="GO:0032259">
    <property type="term" value="P:methylation"/>
    <property type="evidence" value="ECO:0007669"/>
    <property type="project" value="UniProtKB-KW"/>
</dbReference>
<dbReference type="InterPro" id="IPR010982">
    <property type="entry name" value="Lambda_DNA-bd_dom_sf"/>
</dbReference>
<dbReference type="InterPro" id="IPR001387">
    <property type="entry name" value="Cro/C1-type_HTH"/>
</dbReference>
<sequence>MVFLYFLSHYPSKKGGVGMNQVKTGRFIAEMRKQQNLTQREFADILGISDKTVSKWECGNGMPELSLMQPVCKVLKTDLNELFSGERLTDADYKKKAEENMMALAKEAEIMKKNIVGGRVLGKVDNVEMEVSEAHKTNNEFWSTIGSEFLGATALPDWGSFFPSEDKLHLLGNLSGKKVLEIGCGNGRSLKYAADNGAAELWGLDISVRQLGRTKDFLEAHKINAKLVCSPMEDKCGLPADYFDLVYSVYGIGWTTDLDKTFQNIHSYLKKDGVFVFGWSHPIHKCVSVENGRLIFSNSYFNEEWYRAEMSDKEIMLSNRMLSTYINALADNGFVIEKLTEQTDREKAMVAEDDFGRKALMLPTVFVIKARKSS</sequence>
<evidence type="ECO:0000313" key="2">
    <source>
        <dbReference type="EMBL" id="MSS90814.1"/>
    </source>
</evidence>
<gene>
    <name evidence="2" type="ORF">FYJ45_21955</name>
</gene>
<dbReference type="Pfam" id="PF01381">
    <property type="entry name" value="HTH_3"/>
    <property type="match status" value="1"/>
</dbReference>
<dbReference type="InterPro" id="IPR013216">
    <property type="entry name" value="Methyltransf_11"/>
</dbReference>
<evidence type="ECO:0000313" key="3">
    <source>
        <dbReference type="Proteomes" id="UP000436047"/>
    </source>
</evidence>
<dbReference type="AlphaFoldDB" id="A0A6N7WM88"/>
<keyword evidence="3" id="KW-1185">Reference proteome</keyword>
<comment type="caution">
    <text evidence="2">The sequence shown here is derived from an EMBL/GenBank/DDBJ whole genome shotgun (WGS) entry which is preliminary data.</text>
</comment>